<gene>
    <name evidence="4" type="ORF">TSPGSL018_28610</name>
</gene>
<proteinExistence type="inferred from homology"/>
<evidence type="ECO:0000313" key="4">
    <source>
        <dbReference type="EMBL" id="JAC73541.1"/>
    </source>
</evidence>
<name>A0A061RSL5_9CHLO</name>
<feature type="compositionally biased region" description="Low complexity" evidence="2">
    <location>
        <begin position="69"/>
        <end position="90"/>
    </location>
</feature>
<evidence type="ECO:0000259" key="3">
    <source>
        <dbReference type="Pfam" id="PF07814"/>
    </source>
</evidence>
<dbReference type="InterPro" id="IPR011989">
    <property type="entry name" value="ARM-like"/>
</dbReference>
<protein>
    <recommendedName>
        <fullName evidence="3">Wings apart-like protein C-terminal domain-containing protein</fullName>
    </recommendedName>
</protein>
<sequence>MDPYEFVDPEDPNQSNPKEATASPQRRIGAVATKCIKRPASGFSPSQGARRQKNGKDRKQATAAKNKFLQSPALAALQHAAAPAPEQSAAEGDRGEEPGEGMLSPSVLMRMVHARRAATIRRANDQAPATSIMEAQEKGEELQAVDDASYALEGLVGECGAAVRKESAAALARLCATRRGLHALMSEGMVPEVLCSFQASIAQHQDPDVVLCAAAVVLGAALPHADPAIIRMPEAMSLVKTVLSLEGHGRGTNRPDGPSEVAASLLSEGPLARALGEAAEPFPNPAAIALTALSDATDPHSEHRAADEALKAALRESGILAAVAHIASRAVRAFSSGTKAPGAEAPCSKSLAVFQRSMQVIEHATFCCSENVKLLSGISCARAGGPASGSGGAKCTFPELAAEAFKALCRREDGDTDLFQPTLRAMLAALMNLTHSNPSGVRLVSECGLCEVLAEYLRGSCEGPSAGSARHRVLQRVEVVSLALGLLINLVEGHQPNKPRLLLWPGGILEMLSRIMALSSSRPAGDDGGAPEPNIECEVTADDLESDELEGKASIVEVYAAMLLGFMVSSDAGLRSKAAELLPHGSFEPVVSAIERCLQFHTQTDTITDATGTKLRNLIECLKD</sequence>
<organism evidence="4">
    <name type="scientific">Tetraselmis sp. GSL018</name>
    <dbReference type="NCBI Taxonomy" id="582737"/>
    <lineage>
        <taxon>Eukaryota</taxon>
        <taxon>Viridiplantae</taxon>
        <taxon>Chlorophyta</taxon>
        <taxon>core chlorophytes</taxon>
        <taxon>Chlorodendrophyceae</taxon>
        <taxon>Chlorodendrales</taxon>
        <taxon>Chlorodendraceae</taxon>
        <taxon>Tetraselmis</taxon>
    </lineage>
</organism>
<dbReference type="AlphaFoldDB" id="A0A061RSL5"/>
<dbReference type="Gene3D" id="1.25.10.10">
    <property type="entry name" value="Leucine-rich Repeat Variant"/>
    <property type="match status" value="1"/>
</dbReference>
<dbReference type="Pfam" id="PF07814">
    <property type="entry name" value="WAPL"/>
    <property type="match status" value="1"/>
</dbReference>
<evidence type="ECO:0000256" key="2">
    <source>
        <dbReference type="SAM" id="MobiDB-lite"/>
    </source>
</evidence>
<dbReference type="PANTHER" id="PTHR22100">
    <property type="entry name" value="WINGS APART-LIKE PROTEIN HOMOLOG"/>
    <property type="match status" value="1"/>
</dbReference>
<accession>A0A061RSL5</accession>
<comment type="similarity">
    <text evidence="1">Belongs to the WAPL family.</text>
</comment>
<dbReference type="InterPro" id="IPR022771">
    <property type="entry name" value="WAPL_C"/>
</dbReference>
<reference evidence="4" key="1">
    <citation type="submission" date="2014-05" db="EMBL/GenBank/DDBJ databases">
        <title>The transcriptome of the halophilic microalga Tetraselmis sp. GSL018 isolated from the Great Salt Lake, Utah.</title>
        <authorList>
            <person name="Jinkerson R.E."/>
            <person name="D'Adamo S."/>
            <person name="Posewitz M.C."/>
        </authorList>
    </citation>
    <scope>NUCLEOTIDE SEQUENCE</scope>
    <source>
        <strain evidence="4">GSL018</strain>
    </source>
</reference>
<feature type="region of interest" description="Disordered" evidence="2">
    <location>
        <begin position="1"/>
        <end position="104"/>
    </location>
</feature>
<dbReference type="PANTHER" id="PTHR22100:SF13">
    <property type="entry name" value="WINGS APART-LIKE PROTEIN HOMOLOG"/>
    <property type="match status" value="1"/>
</dbReference>
<dbReference type="InterPro" id="IPR039874">
    <property type="entry name" value="WAPL"/>
</dbReference>
<evidence type="ECO:0000256" key="1">
    <source>
        <dbReference type="ARBA" id="ARBA00006854"/>
    </source>
</evidence>
<dbReference type="InterPro" id="IPR016024">
    <property type="entry name" value="ARM-type_fold"/>
</dbReference>
<feature type="compositionally biased region" description="Acidic residues" evidence="2">
    <location>
        <begin position="1"/>
        <end position="11"/>
    </location>
</feature>
<dbReference type="EMBL" id="GBEZ01012332">
    <property type="protein sequence ID" value="JAC73541.1"/>
    <property type="molecule type" value="Transcribed_RNA"/>
</dbReference>
<dbReference type="SUPFAM" id="SSF48371">
    <property type="entry name" value="ARM repeat"/>
    <property type="match status" value="1"/>
</dbReference>
<feature type="domain" description="Wings apart-like protein C-terminal" evidence="3">
    <location>
        <begin position="131"/>
        <end position="494"/>
    </location>
</feature>
<feature type="compositionally biased region" description="Polar residues" evidence="2">
    <location>
        <begin position="12"/>
        <end position="24"/>
    </location>
</feature>